<sequence length="130" mass="14321">MQGHQCDAGQTVDFEGKVSADRNPPMQRSPLQLHVFPESVPAAGPAECELSLYCMHDFGVIDAWPPYCAPIHSLILMAILRVLRGRDKVLIAVLKTPRQGAILRLQMIIAALRWVLDFPASAMISWGSAE</sequence>
<organism evidence="1 2">
    <name type="scientific">Ancylostoma ceylanicum</name>
    <dbReference type="NCBI Taxonomy" id="53326"/>
    <lineage>
        <taxon>Eukaryota</taxon>
        <taxon>Metazoa</taxon>
        <taxon>Ecdysozoa</taxon>
        <taxon>Nematoda</taxon>
        <taxon>Chromadorea</taxon>
        <taxon>Rhabditida</taxon>
        <taxon>Rhabditina</taxon>
        <taxon>Rhabditomorpha</taxon>
        <taxon>Strongyloidea</taxon>
        <taxon>Ancylostomatidae</taxon>
        <taxon>Ancylostomatinae</taxon>
        <taxon>Ancylostoma</taxon>
    </lineage>
</organism>
<evidence type="ECO:0000313" key="1">
    <source>
        <dbReference type="EMBL" id="EPB75912.1"/>
    </source>
</evidence>
<dbReference type="Proteomes" id="UP000054495">
    <property type="component" value="Unassembled WGS sequence"/>
</dbReference>
<keyword evidence="2" id="KW-1185">Reference proteome</keyword>
<dbReference type="EMBL" id="KE124883">
    <property type="protein sequence ID" value="EPB75912.1"/>
    <property type="molecule type" value="Genomic_DNA"/>
</dbReference>
<accession>A0A0D6M7S1</accession>
<evidence type="ECO:0000313" key="2">
    <source>
        <dbReference type="Proteomes" id="UP000054495"/>
    </source>
</evidence>
<name>A0A0D6M7S1_9BILA</name>
<protein>
    <submittedName>
        <fullName evidence="1">Uncharacterized protein</fullName>
    </submittedName>
</protein>
<proteinExistence type="predicted"/>
<dbReference type="AlphaFoldDB" id="A0A0D6M7S1"/>
<gene>
    <name evidence="1" type="ORF">ANCCEY_05017</name>
</gene>
<reference evidence="1 2" key="1">
    <citation type="submission" date="2013-05" db="EMBL/GenBank/DDBJ databases">
        <title>Draft genome of the parasitic nematode Anyclostoma ceylanicum.</title>
        <authorList>
            <person name="Mitreva M."/>
        </authorList>
    </citation>
    <scope>NUCLEOTIDE SEQUENCE [LARGE SCALE GENOMIC DNA]</scope>
</reference>